<proteinExistence type="predicted"/>
<feature type="region of interest" description="Disordered" evidence="1">
    <location>
        <begin position="211"/>
        <end position="236"/>
    </location>
</feature>
<name>A0A8H5AX98_9AGAR</name>
<evidence type="ECO:0000313" key="4">
    <source>
        <dbReference type="Proteomes" id="UP000567179"/>
    </source>
</evidence>
<dbReference type="Proteomes" id="UP000567179">
    <property type="component" value="Unassembled WGS sequence"/>
</dbReference>
<sequence>MKSTFGTTKTQHHWWSIFIVFSVIRLVVGTPLQRIHRLEVNVRRELQSVTPGAEIPPSLVDLQDQLENLSGQLAAATPGTADFDELTIDVDDVQSKLANEMNGVAIFVTSPQEDDTISATIEDVPLPTDTPTLPTDVPSPPLPGVPEDLPLSLPATTNTPPSSPQVTVIASTVATQEVTTVIVTTSLGATNTITLATQTVLPTLVTTVIREPSPTDVNNGGASPKPATNVPSQGTTTTLVPTAQRTAYGASAAEVGNGALSQAPSAFMLVAAVMTLLGVL</sequence>
<dbReference type="AlphaFoldDB" id="A0A8H5AX98"/>
<reference evidence="3 4" key="1">
    <citation type="journal article" date="2020" name="ISME J.">
        <title>Uncovering the hidden diversity of litter-decomposition mechanisms in mushroom-forming fungi.</title>
        <authorList>
            <person name="Floudas D."/>
            <person name="Bentzer J."/>
            <person name="Ahren D."/>
            <person name="Johansson T."/>
            <person name="Persson P."/>
            <person name="Tunlid A."/>
        </authorList>
    </citation>
    <scope>NUCLEOTIDE SEQUENCE [LARGE SCALE GENOMIC DNA]</scope>
    <source>
        <strain evidence="3 4">CBS 101986</strain>
    </source>
</reference>
<keyword evidence="4" id="KW-1185">Reference proteome</keyword>
<organism evidence="3 4">
    <name type="scientific">Psilocybe cf. subviscida</name>
    <dbReference type="NCBI Taxonomy" id="2480587"/>
    <lineage>
        <taxon>Eukaryota</taxon>
        <taxon>Fungi</taxon>
        <taxon>Dikarya</taxon>
        <taxon>Basidiomycota</taxon>
        <taxon>Agaricomycotina</taxon>
        <taxon>Agaricomycetes</taxon>
        <taxon>Agaricomycetidae</taxon>
        <taxon>Agaricales</taxon>
        <taxon>Agaricineae</taxon>
        <taxon>Strophariaceae</taxon>
        <taxon>Psilocybe</taxon>
    </lineage>
</organism>
<feature type="region of interest" description="Disordered" evidence="1">
    <location>
        <begin position="123"/>
        <end position="149"/>
    </location>
</feature>
<keyword evidence="2" id="KW-1133">Transmembrane helix</keyword>
<accession>A0A8H5AX98</accession>
<feature type="transmembrane region" description="Helical" evidence="2">
    <location>
        <begin position="12"/>
        <end position="28"/>
    </location>
</feature>
<protein>
    <submittedName>
        <fullName evidence="3">Uncharacterized protein</fullName>
    </submittedName>
</protein>
<keyword evidence="2" id="KW-0812">Transmembrane</keyword>
<dbReference type="EMBL" id="JAACJJ010000056">
    <property type="protein sequence ID" value="KAF5312639.1"/>
    <property type="molecule type" value="Genomic_DNA"/>
</dbReference>
<gene>
    <name evidence="3" type="ORF">D9619_003417</name>
</gene>
<evidence type="ECO:0000313" key="3">
    <source>
        <dbReference type="EMBL" id="KAF5312639.1"/>
    </source>
</evidence>
<evidence type="ECO:0000256" key="1">
    <source>
        <dbReference type="SAM" id="MobiDB-lite"/>
    </source>
</evidence>
<keyword evidence="2" id="KW-0472">Membrane</keyword>
<feature type="compositionally biased region" description="Low complexity" evidence="1">
    <location>
        <begin position="123"/>
        <end position="136"/>
    </location>
</feature>
<dbReference type="OrthoDB" id="3068176at2759"/>
<evidence type="ECO:0000256" key="2">
    <source>
        <dbReference type="SAM" id="Phobius"/>
    </source>
</evidence>
<comment type="caution">
    <text evidence="3">The sequence shown here is derived from an EMBL/GenBank/DDBJ whole genome shotgun (WGS) entry which is preliminary data.</text>
</comment>